<dbReference type="InterPro" id="IPR003661">
    <property type="entry name" value="HisK_dim/P_dom"/>
</dbReference>
<dbReference type="EMBL" id="JAVDWU010000003">
    <property type="protein sequence ID" value="MDR7149645.1"/>
    <property type="molecule type" value="Genomic_DNA"/>
</dbReference>
<evidence type="ECO:0000259" key="11">
    <source>
        <dbReference type="PROSITE" id="PS50110"/>
    </source>
</evidence>
<evidence type="ECO:0000256" key="2">
    <source>
        <dbReference type="ARBA" id="ARBA00012438"/>
    </source>
</evidence>
<keyword evidence="8" id="KW-0902">Two-component regulatory system</keyword>
<keyword evidence="6" id="KW-0418">Kinase</keyword>
<dbReference type="InterPro" id="IPR011006">
    <property type="entry name" value="CheY-like_superfamily"/>
</dbReference>
<feature type="domain" description="Response regulatory" evidence="11">
    <location>
        <begin position="17"/>
        <end position="133"/>
    </location>
</feature>
<dbReference type="PROSITE" id="PS50109">
    <property type="entry name" value="HIS_KIN"/>
    <property type="match status" value="1"/>
</dbReference>
<dbReference type="InterPro" id="IPR004358">
    <property type="entry name" value="Sig_transdc_His_kin-like_C"/>
</dbReference>
<evidence type="ECO:0000256" key="6">
    <source>
        <dbReference type="ARBA" id="ARBA00022777"/>
    </source>
</evidence>
<dbReference type="Gene3D" id="3.30.565.10">
    <property type="entry name" value="Histidine kinase-like ATPase, C-terminal domain"/>
    <property type="match status" value="1"/>
</dbReference>
<evidence type="ECO:0000256" key="4">
    <source>
        <dbReference type="ARBA" id="ARBA00022679"/>
    </source>
</evidence>
<name>A0ABU1WK41_9BURK</name>
<protein>
    <recommendedName>
        <fullName evidence="2">histidine kinase</fullName>
        <ecNumber evidence="2">2.7.13.3</ecNumber>
    </recommendedName>
</protein>
<dbReference type="InterPro" id="IPR001789">
    <property type="entry name" value="Sig_transdc_resp-reg_receiver"/>
</dbReference>
<comment type="catalytic activity">
    <reaction evidence="1">
        <text>ATP + protein L-histidine = ADP + protein N-phospho-L-histidine.</text>
        <dbReference type="EC" id="2.7.13.3"/>
    </reaction>
</comment>
<evidence type="ECO:0000256" key="5">
    <source>
        <dbReference type="ARBA" id="ARBA00022741"/>
    </source>
</evidence>
<dbReference type="InterPro" id="IPR036890">
    <property type="entry name" value="HATPase_C_sf"/>
</dbReference>
<evidence type="ECO:0000313" key="12">
    <source>
        <dbReference type="EMBL" id="MDR7149645.1"/>
    </source>
</evidence>
<sequence length="409" mass="44279">MNTEANGARQAPKGPHAILMVDDEVHACKWFARLYGNEFTVLTANSVDQAMALLAQRGHEVAVLLTDYAMPARDGVALLSAVRREYPHVARLLVSAYADKDMALSAVNQGQVEAILEKPLDEALTRQTLREALATGLQRSRQNALLERREAALRETLGFLAHEVASPLATVRGYLSAMRERHRDVPEGEGGLAYIAQQKPGDVLFMIEAAQRRAEYAQSLVSTFVQSARDASLGDASASLRASELVAAVQQEYPFDAGEEAWLSTELNADFALPGRRDLLYLVLCTLVKNALMALRPQAAQMQREPEVKIALTRAASAPGLPEQPAIRVRDNGPGIAPEVLKRLTLEPVTTRADGGGSGMGLLFCGRVMNALGGAIEVRSEVGQGTEVMLYFPFADGRPPRAAQEPRAC</sequence>
<evidence type="ECO:0000256" key="1">
    <source>
        <dbReference type="ARBA" id="ARBA00000085"/>
    </source>
</evidence>
<evidence type="ECO:0000256" key="8">
    <source>
        <dbReference type="ARBA" id="ARBA00023012"/>
    </source>
</evidence>
<dbReference type="SUPFAM" id="SSF47384">
    <property type="entry name" value="Homodimeric domain of signal transducing histidine kinase"/>
    <property type="match status" value="1"/>
</dbReference>
<proteinExistence type="predicted"/>
<dbReference type="SMART" id="SM00387">
    <property type="entry name" value="HATPase_c"/>
    <property type="match status" value="1"/>
</dbReference>
<dbReference type="RefSeq" id="WP_310314037.1">
    <property type="nucleotide sequence ID" value="NZ_JAVDWU010000003.1"/>
</dbReference>
<dbReference type="SMART" id="SM00448">
    <property type="entry name" value="REC"/>
    <property type="match status" value="1"/>
</dbReference>
<dbReference type="PRINTS" id="PR00344">
    <property type="entry name" value="BCTRLSENSOR"/>
</dbReference>
<accession>A0ABU1WK41</accession>
<keyword evidence="7" id="KW-0067">ATP-binding</keyword>
<evidence type="ECO:0000256" key="3">
    <source>
        <dbReference type="ARBA" id="ARBA00022553"/>
    </source>
</evidence>
<feature type="domain" description="Histidine kinase" evidence="10">
    <location>
        <begin position="159"/>
        <end position="396"/>
    </location>
</feature>
<dbReference type="PANTHER" id="PTHR42878">
    <property type="entry name" value="TWO-COMPONENT HISTIDINE KINASE"/>
    <property type="match status" value="1"/>
</dbReference>
<keyword evidence="3 9" id="KW-0597">Phosphoprotein</keyword>
<evidence type="ECO:0000256" key="7">
    <source>
        <dbReference type="ARBA" id="ARBA00022840"/>
    </source>
</evidence>
<dbReference type="Pfam" id="PF02518">
    <property type="entry name" value="HATPase_c"/>
    <property type="match status" value="1"/>
</dbReference>
<dbReference type="EC" id="2.7.13.3" evidence="2"/>
<keyword evidence="13" id="KW-1185">Reference proteome</keyword>
<dbReference type="CDD" id="cd00082">
    <property type="entry name" value="HisKA"/>
    <property type="match status" value="1"/>
</dbReference>
<keyword evidence="4" id="KW-0808">Transferase</keyword>
<evidence type="ECO:0000259" key="10">
    <source>
        <dbReference type="PROSITE" id="PS50109"/>
    </source>
</evidence>
<evidence type="ECO:0000256" key="9">
    <source>
        <dbReference type="PROSITE-ProRule" id="PRU00169"/>
    </source>
</evidence>
<dbReference type="Gene3D" id="3.40.50.2300">
    <property type="match status" value="1"/>
</dbReference>
<dbReference type="PROSITE" id="PS50110">
    <property type="entry name" value="RESPONSE_REGULATORY"/>
    <property type="match status" value="1"/>
</dbReference>
<dbReference type="PANTHER" id="PTHR42878:SF7">
    <property type="entry name" value="SENSOR HISTIDINE KINASE GLRK"/>
    <property type="match status" value="1"/>
</dbReference>
<dbReference type="Proteomes" id="UP001265700">
    <property type="component" value="Unassembled WGS sequence"/>
</dbReference>
<dbReference type="InterPro" id="IPR005467">
    <property type="entry name" value="His_kinase_dom"/>
</dbReference>
<feature type="modified residue" description="4-aspartylphosphate" evidence="9">
    <location>
        <position position="67"/>
    </location>
</feature>
<reference evidence="12 13" key="1">
    <citation type="submission" date="2023-07" db="EMBL/GenBank/DDBJ databases">
        <title>Sorghum-associated microbial communities from plants grown in Nebraska, USA.</title>
        <authorList>
            <person name="Schachtman D."/>
        </authorList>
    </citation>
    <scope>NUCLEOTIDE SEQUENCE [LARGE SCALE GENOMIC DNA]</scope>
    <source>
        <strain evidence="12 13">4249</strain>
    </source>
</reference>
<gene>
    <name evidence="12" type="ORF">J2W49_001600</name>
</gene>
<keyword evidence="5" id="KW-0547">Nucleotide-binding</keyword>
<dbReference type="SUPFAM" id="SSF52172">
    <property type="entry name" value="CheY-like"/>
    <property type="match status" value="1"/>
</dbReference>
<dbReference type="Pfam" id="PF00072">
    <property type="entry name" value="Response_reg"/>
    <property type="match status" value="1"/>
</dbReference>
<dbReference type="InterPro" id="IPR003594">
    <property type="entry name" value="HATPase_dom"/>
</dbReference>
<dbReference type="InterPro" id="IPR036097">
    <property type="entry name" value="HisK_dim/P_sf"/>
</dbReference>
<dbReference type="InterPro" id="IPR050351">
    <property type="entry name" value="BphY/WalK/GraS-like"/>
</dbReference>
<organism evidence="12 13">
    <name type="scientific">Hydrogenophaga palleronii</name>
    <dbReference type="NCBI Taxonomy" id="65655"/>
    <lineage>
        <taxon>Bacteria</taxon>
        <taxon>Pseudomonadati</taxon>
        <taxon>Pseudomonadota</taxon>
        <taxon>Betaproteobacteria</taxon>
        <taxon>Burkholderiales</taxon>
        <taxon>Comamonadaceae</taxon>
        <taxon>Hydrogenophaga</taxon>
    </lineage>
</organism>
<evidence type="ECO:0000313" key="13">
    <source>
        <dbReference type="Proteomes" id="UP001265700"/>
    </source>
</evidence>
<dbReference type="SUPFAM" id="SSF55874">
    <property type="entry name" value="ATPase domain of HSP90 chaperone/DNA topoisomerase II/histidine kinase"/>
    <property type="match status" value="1"/>
</dbReference>
<comment type="caution">
    <text evidence="12">The sequence shown here is derived from an EMBL/GenBank/DDBJ whole genome shotgun (WGS) entry which is preliminary data.</text>
</comment>